<protein>
    <recommendedName>
        <fullName evidence="3">Antitermination protein NusG</fullName>
    </recommendedName>
</protein>
<keyword evidence="1" id="KW-0472">Membrane</keyword>
<reference evidence="2" key="1">
    <citation type="submission" date="2015-10" db="EMBL/GenBank/DDBJ databases">
        <authorList>
            <person name="Gilbert D.G."/>
        </authorList>
    </citation>
    <scope>NUCLEOTIDE SEQUENCE</scope>
</reference>
<feature type="transmembrane region" description="Helical" evidence="1">
    <location>
        <begin position="47"/>
        <end position="66"/>
    </location>
</feature>
<keyword evidence="1" id="KW-0812">Transmembrane</keyword>
<gene>
    <name evidence="2" type="ORF">MGWOODY_XGa381</name>
</gene>
<dbReference type="AlphaFoldDB" id="A0A160TR03"/>
<evidence type="ECO:0008006" key="3">
    <source>
        <dbReference type="Google" id="ProtNLM"/>
    </source>
</evidence>
<proteinExistence type="predicted"/>
<keyword evidence="1" id="KW-1133">Transmembrane helix</keyword>
<name>A0A160TR03_9ZZZZ</name>
<organism evidence="2">
    <name type="scientific">hydrothermal vent metagenome</name>
    <dbReference type="NCBI Taxonomy" id="652676"/>
    <lineage>
        <taxon>unclassified sequences</taxon>
        <taxon>metagenomes</taxon>
        <taxon>ecological metagenomes</taxon>
    </lineage>
</organism>
<sequence length="122" mass="13653">MLIKIIFTLAVIVIVALIFRTKAQPARPRHPIDDDKNSGGVSARFVAYTLLALVIATSALVFVLHWNEQHRIMNIQVTDSQGQSVTYQAYKKSIDGRRFTTLDDVAVTLGADDRIEILDEKN</sequence>
<evidence type="ECO:0000313" key="2">
    <source>
        <dbReference type="EMBL" id="CUS49794.1"/>
    </source>
</evidence>
<evidence type="ECO:0000256" key="1">
    <source>
        <dbReference type="SAM" id="Phobius"/>
    </source>
</evidence>
<accession>A0A160TR03</accession>
<dbReference type="EMBL" id="CZRL01000007">
    <property type="protein sequence ID" value="CUS49794.1"/>
    <property type="molecule type" value="Genomic_DNA"/>
</dbReference>